<dbReference type="PIRSF" id="PIRSF000463">
    <property type="entry name" value="GlgB"/>
    <property type="match status" value="1"/>
</dbReference>
<evidence type="ECO:0000256" key="10">
    <source>
        <dbReference type="HAMAP-Rule" id="MF_00685"/>
    </source>
</evidence>
<accession>A0A317C5Q4</accession>
<dbReference type="Gene3D" id="2.60.40.1180">
    <property type="entry name" value="Golgi alpha-mannosidase II"/>
    <property type="match status" value="1"/>
</dbReference>
<dbReference type="Pfam" id="PF02806">
    <property type="entry name" value="Alpha-amylase_C"/>
    <property type="match status" value="1"/>
</dbReference>
<name>A0A317C5Q4_9GAMM</name>
<evidence type="ECO:0000256" key="5">
    <source>
        <dbReference type="ARBA" id="ARBA00022600"/>
    </source>
</evidence>
<evidence type="ECO:0000256" key="1">
    <source>
        <dbReference type="ARBA" id="ARBA00000826"/>
    </source>
</evidence>
<dbReference type="InterPro" id="IPR006407">
    <property type="entry name" value="GlgB"/>
</dbReference>
<dbReference type="Gene3D" id="2.60.40.10">
    <property type="entry name" value="Immunoglobulins"/>
    <property type="match status" value="1"/>
</dbReference>
<reference evidence="13 14" key="1">
    <citation type="submission" date="2018-05" db="EMBL/GenBank/DDBJ databases">
        <title>Leucothrix arctica sp. nov., isolated from Arctic seawater.</title>
        <authorList>
            <person name="Choi A."/>
            <person name="Baek K."/>
        </authorList>
    </citation>
    <scope>NUCLEOTIDE SEQUENCE [LARGE SCALE GENOMIC DNA]</scope>
    <source>
        <strain evidence="13 14">IMCC9719</strain>
    </source>
</reference>
<dbReference type="HAMAP" id="MF_00685">
    <property type="entry name" value="GlgB"/>
    <property type="match status" value="1"/>
</dbReference>
<evidence type="ECO:0000313" key="14">
    <source>
        <dbReference type="Proteomes" id="UP000245506"/>
    </source>
</evidence>
<dbReference type="InterPro" id="IPR004193">
    <property type="entry name" value="Glyco_hydro_13_N"/>
</dbReference>
<dbReference type="SUPFAM" id="SSF81296">
    <property type="entry name" value="E set domains"/>
    <property type="match status" value="1"/>
</dbReference>
<comment type="catalytic activity">
    <reaction evidence="1 10">
        <text>Transfers a segment of a (1-&gt;4)-alpha-D-glucan chain to a primary hydroxy group in a similar glucan chain.</text>
        <dbReference type="EC" id="2.4.1.18"/>
    </reaction>
</comment>
<dbReference type="SUPFAM" id="SSF51445">
    <property type="entry name" value="(Trans)glycosidases"/>
    <property type="match status" value="1"/>
</dbReference>
<keyword evidence="5 10" id="KW-0321">Glycogen metabolism</keyword>
<comment type="caution">
    <text evidence="13">The sequence shown here is derived from an EMBL/GenBank/DDBJ whole genome shotgun (WGS) entry which is preliminary data.</text>
</comment>
<dbReference type="PANTHER" id="PTHR43651">
    <property type="entry name" value="1,4-ALPHA-GLUCAN-BRANCHING ENZYME"/>
    <property type="match status" value="1"/>
</dbReference>
<evidence type="ECO:0000256" key="2">
    <source>
        <dbReference type="ARBA" id="ARBA00002953"/>
    </source>
</evidence>
<feature type="active site" description="Nucleophile" evidence="10 11">
    <location>
        <position position="397"/>
    </location>
</feature>
<comment type="subunit">
    <text evidence="10">Monomer.</text>
</comment>
<proteinExistence type="inferred from homology"/>
<dbReference type="SMART" id="SM00642">
    <property type="entry name" value="Aamy"/>
    <property type="match status" value="1"/>
</dbReference>
<evidence type="ECO:0000256" key="3">
    <source>
        <dbReference type="ARBA" id="ARBA00004964"/>
    </source>
</evidence>
<dbReference type="FunFam" id="2.60.40.10:FF:000169">
    <property type="entry name" value="1,4-alpha-glucan branching enzyme GlgB"/>
    <property type="match status" value="1"/>
</dbReference>
<feature type="domain" description="Glycosyl hydrolase family 13 catalytic" evidence="12">
    <location>
        <begin position="240"/>
        <end position="579"/>
    </location>
</feature>
<dbReference type="InterPro" id="IPR017853">
    <property type="entry name" value="GH"/>
</dbReference>
<evidence type="ECO:0000259" key="12">
    <source>
        <dbReference type="SMART" id="SM00642"/>
    </source>
</evidence>
<evidence type="ECO:0000256" key="4">
    <source>
        <dbReference type="ARBA" id="ARBA00009000"/>
    </source>
</evidence>
<dbReference type="SUPFAM" id="SSF51011">
    <property type="entry name" value="Glycosyl hydrolase domain"/>
    <property type="match status" value="1"/>
</dbReference>
<dbReference type="InterPro" id="IPR044143">
    <property type="entry name" value="GlgB_N_E_set_prok"/>
</dbReference>
<evidence type="ECO:0000256" key="9">
    <source>
        <dbReference type="ARBA" id="ARBA00023277"/>
    </source>
</evidence>
<evidence type="ECO:0000256" key="7">
    <source>
        <dbReference type="ARBA" id="ARBA00022679"/>
    </source>
</evidence>
<evidence type="ECO:0000256" key="11">
    <source>
        <dbReference type="PIRSR" id="PIRSR000463-1"/>
    </source>
</evidence>
<dbReference type="AlphaFoldDB" id="A0A317C5Q4"/>
<dbReference type="CDD" id="cd11322">
    <property type="entry name" value="AmyAc_Glg_BE"/>
    <property type="match status" value="1"/>
</dbReference>
<protein>
    <recommendedName>
        <fullName evidence="10">1,4-alpha-glucan branching enzyme GlgB</fullName>
        <ecNumber evidence="10">2.4.1.18</ecNumber>
    </recommendedName>
    <alternativeName>
        <fullName evidence="10">1,4-alpha-D-glucan:1,4-alpha-D-glucan 6-glucosyl-transferase</fullName>
    </alternativeName>
    <alternativeName>
        <fullName evidence="10">Alpha-(1-&gt;4)-glucan branching enzyme</fullName>
    </alternativeName>
    <alternativeName>
        <fullName evidence="10">Glycogen branching enzyme</fullName>
        <shortName evidence="10">BE</shortName>
    </alternativeName>
</protein>
<comment type="similarity">
    <text evidence="4 10">Belongs to the glycosyl hydrolase 13 family. GlgB subfamily.</text>
</comment>
<dbReference type="OrthoDB" id="9800174at2"/>
<dbReference type="NCBIfam" id="TIGR01515">
    <property type="entry name" value="branching_enzym"/>
    <property type="match status" value="1"/>
</dbReference>
<keyword evidence="8 10" id="KW-0320">Glycogen biosynthesis</keyword>
<dbReference type="InterPro" id="IPR037439">
    <property type="entry name" value="Branching_enzy"/>
</dbReference>
<evidence type="ECO:0000256" key="6">
    <source>
        <dbReference type="ARBA" id="ARBA00022676"/>
    </source>
</evidence>
<dbReference type="Proteomes" id="UP000245506">
    <property type="component" value="Unassembled WGS sequence"/>
</dbReference>
<dbReference type="Pfam" id="PF22019">
    <property type="entry name" value="GlgB_N"/>
    <property type="match status" value="1"/>
</dbReference>
<dbReference type="NCBIfam" id="NF008967">
    <property type="entry name" value="PRK12313.1"/>
    <property type="match status" value="1"/>
</dbReference>
<dbReference type="PANTHER" id="PTHR43651:SF3">
    <property type="entry name" value="1,4-ALPHA-GLUCAN-BRANCHING ENZYME"/>
    <property type="match status" value="1"/>
</dbReference>
<sequence length="717" mass="83169">MTALAKGELYDPFLALGYQKDTKGKHLIRAYLPSAETVLFDGKNAMTRVEGTDFFEVVLPISFKIGSHYQLKWQEKGSRKWAEAYSPYSFLPQVGEMDIHLFNEGKHHHAYRFMGSHLKTVDDIEGCLFVIWAPNVKRVSLVGDFNSWDGRRHPMRAAGGSGLWELFIPGLKHGEHYKYEILSQKDQLLLKTDPYARQMALRPETASRIVEDDTYEWKDKAWQKSRASFDWQHKPISIYEVHAGSWQRPAPDEFFNWDELGDRLIPYVKNMAYTHIELMPVSEHPLDQSWGYQVTGFYAPSARQGTPDQFRAFIERCHLENIGVIIDWVPAHFPKDSFALARFNGDALYEHADPRKGEHKEWGTLIFNYGRNEVKNFLLANALYWLEEFHIDGLRVDAVASMLYLDYDRDPGEWIPNKYGGRENLEAVEFLREMNQVVHQRVPGAVTMAEESTSWPMVSRPVELGGLGFTMKWNMGWMNDNLSYIKQDPIHRKYHHNKLTFSQMYAYSENFVLPLSHDEVVHGKYSLYDKMPGDHWQKLANQRLFYAWQYAHPGKKLMFMGGEISQPEEWNEMTQLNWHAASEGDRHGVNLLVADLNKLYRDCKPLHELDFSDKGFRWIDCNDSDQSVLSLLRYDQEGNHIVCVFNFTPIPRHDYRIGIPTASDYTEILNTDSSYYSGSDCGNSDTISYEEKPWMGFEQSISITLPPLAALFLKVKK</sequence>
<dbReference type="GO" id="GO:0043169">
    <property type="term" value="F:cation binding"/>
    <property type="evidence" value="ECO:0007669"/>
    <property type="project" value="InterPro"/>
</dbReference>
<keyword evidence="7 10" id="KW-0808">Transferase</keyword>
<dbReference type="Pfam" id="PF00128">
    <property type="entry name" value="Alpha-amylase"/>
    <property type="match status" value="2"/>
</dbReference>
<dbReference type="FunFam" id="2.60.40.1180:FF:000002">
    <property type="entry name" value="1,4-alpha-glucan branching enzyme GlgB"/>
    <property type="match status" value="1"/>
</dbReference>
<dbReference type="EMBL" id="QGKL01000042">
    <property type="protein sequence ID" value="PWQ93995.1"/>
    <property type="molecule type" value="Genomic_DNA"/>
</dbReference>
<gene>
    <name evidence="10" type="primary">glgB</name>
    <name evidence="13" type="ORF">DKT75_17695</name>
</gene>
<dbReference type="FunFam" id="3.20.20.80:FF:000003">
    <property type="entry name" value="1,4-alpha-glucan branching enzyme GlgB"/>
    <property type="match status" value="1"/>
</dbReference>
<dbReference type="GO" id="GO:0003844">
    <property type="term" value="F:1,4-alpha-glucan branching enzyme activity"/>
    <property type="evidence" value="ECO:0007669"/>
    <property type="project" value="UniProtKB-UniRule"/>
</dbReference>
<dbReference type="CDD" id="cd02855">
    <property type="entry name" value="E_set_GBE_prok_N"/>
    <property type="match status" value="1"/>
</dbReference>
<dbReference type="Gene3D" id="3.20.20.80">
    <property type="entry name" value="Glycosidases"/>
    <property type="match status" value="1"/>
</dbReference>
<evidence type="ECO:0000313" key="13">
    <source>
        <dbReference type="EMBL" id="PWQ93995.1"/>
    </source>
</evidence>
<feature type="active site" description="Proton donor" evidence="10 11">
    <location>
        <position position="450"/>
    </location>
</feature>
<dbReference type="InterPro" id="IPR013783">
    <property type="entry name" value="Ig-like_fold"/>
</dbReference>
<dbReference type="EC" id="2.4.1.18" evidence="10"/>
<keyword evidence="9 10" id="KW-0119">Carbohydrate metabolism</keyword>
<dbReference type="GO" id="GO:0004553">
    <property type="term" value="F:hydrolase activity, hydrolyzing O-glycosyl compounds"/>
    <property type="evidence" value="ECO:0007669"/>
    <property type="project" value="InterPro"/>
</dbReference>
<evidence type="ECO:0000256" key="8">
    <source>
        <dbReference type="ARBA" id="ARBA00023056"/>
    </source>
</evidence>
<dbReference type="NCBIfam" id="NF003811">
    <property type="entry name" value="PRK05402.1"/>
    <property type="match status" value="1"/>
</dbReference>
<keyword evidence="14" id="KW-1185">Reference proteome</keyword>
<dbReference type="UniPathway" id="UPA00164"/>
<dbReference type="GO" id="GO:0005978">
    <property type="term" value="P:glycogen biosynthetic process"/>
    <property type="evidence" value="ECO:0007669"/>
    <property type="project" value="UniProtKB-UniRule"/>
</dbReference>
<dbReference type="GO" id="GO:0005829">
    <property type="term" value="C:cytosol"/>
    <property type="evidence" value="ECO:0007669"/>
    <property type="project" value="TreeGrafter"/>
</dbReference>
<dbReference type="InterPro" id="IPR013780">
    <property type="entry name" value="Glyco_hydro_b"/>
</dbReference>
<organism evidence="13 14">
    <name type="scientific">Leucothrix arctica</name>
    <dbReference type="NCBI Taxonomy" id="1481894"/>
    <lineage>
        <taxon>Bacteria</taxon>
        <taxon>Pseudomonadati</taxon>
        <taxon>Pseudomonadota</taxon>
        <taxon>Gammaproteobacteria</taxon>
        <taxon>Thiotrichales</taxon>
        <taxon>Thiotrichaceae</taxon>
        <taxon>Leucothrix</taxon>
    </lineage>
</organism>
<dbReference type="InterPro" id="IPR014756">
    <property type="entry name" value="Ig_E-set"/>
</dbReference>
<keyword evidence="6 10" id="KW-0328">Glycosyltransferase</keyword>
<comment type="function">
    <text evidence="2 10">Catalyzes the formation of the alpha-1,6-glucosidic linkages in glycogen by scission of a 1,4-alpha-linked oligosaccharide from growing alpha-1,4-glucan chains and the subsequent attachment of the oligosaccharide to the alpha-1,6 position.</text>
</comment>
<dbReference type="InterPro" id="IPR054169">
    <property type="entry name" value="GlgB_N"/>
</dbReference>
<dbReference type="Pfam" id="PF02922">
    <property type="entry name" value="CBM_48"/>
    <property type="match status" value="1"/>
</dbReference>
<dbReference type="InterPro" id="IPR006047">
    <property type="entry name" value="GH13_cat_dom"/>
</dbReference>
<dbReference type="InterPro" id="IPR006048">
    <property type="entry name" value="A-amylase/branching_C"/>
</dbReference>
<comment type="pathway">
    <text evidence="3 10">Glycan biosynthesis; glycogen biosynthesis.</text>
</comment>